<dbReference type="PROSITE" id="PS01148">
    <property type="entry name" value="UPF0033"/>
    <property type="match status" value="1"/>
</dbReference>
<dbReference type="EMBL" id="AVBC01000039">
    <property type="protein sequence ID" value="ERL49954.1"/>
    <property type="molecule type" value="Genomic_DNA"/>
</dbReference>
<dbReference type="InterPro" id="IPR036868">
    <property type="entry name" value="TusA-like_sf"/>
</dbReference>
<reference evidence="3 4" key="1">
    <citation type="submission" date="2013-08" db="EMBL/GenBank/DDBJ databases">
        <title>draft genome of Halomonas huanghegensis, strain BJGMM-B45T.</title>
        <authorList>
            <person name="Miao C."/>
            <person name="Wan Y."/>
            <person name="Jin W."/>
        </authorList>
    </citation>
    <scope>NUCLEOTIDE SEQUENCE [LARGE SCALE GENOMIC DNA]</scope>
    <source>
        <strain evidence="3 4">BJGMM-B45</strain>
    </source>
</reference>
<comment type="caution">
    <text evidence="3">The sequence shown here is derived from an EMBL/GenBank/DDBJ whole genome shotgun (WGS) entry which is preliminary data.</text>
</comment>
<dbReference type="eggNOG" id="COG0425">
    <property type="taxonomic scope" value="Bacteria"/>
</dbReference>
<proteinExistence type="inferred from homology"/>
<dbReference type="SUPFAM" id="SSF64307">
    <property type="entry name" value="SirA-like"/>
    <property type="match status" value="1"/>
</dbReference>
<name>W1N395_9GAMM</name>
<feature type="domain" description="UPF0033" evidence="2">
    <location>
        <begin position="66"/>
        <end position="90"/>
    </location>
</feature>
<dbReference type="Pfam" id="PF01206">
    <property type="entry name" value="TusA"/>
    <property type="match status" value="1"/>
</dbReference>
<evidence type="ECO:0000259" key="2">
    <source>
        <dbReference type="PROSITE" id="PS01148"/>
    </source>
</evidence>
<protein>
    <recommendedName>
        <fullName evidence="2">UPF0033 domain-containing protein</fullName>
    </recommendedName>
</protein>
<evidence type="ECO:0000313" key="3">
    <source>
        <dbReference type="EMBL" id="ERL49954.1"/>
    </source>
</evidence>
<dbReference type="InterPro" id="IPR001455">
    <property type="entry name" value="TusA-like"/>
</dbReference>
<evidence type="ECO:0000313" key="4">
    <source>
        <dbReference type="Proteomes" id="UP000019113"/>
    </source>
</evidence>
<sequence>MATSPATLLKYSAALKYPAVLKYNGRVKYRIRTFPSQEVDRAIRFLLTRYSILDGEIMAVQPDDVLDACGLPCPLPLLKAKQALARLVPGQLLEVRATDAGSWRDFATFAEHSDHILENREQRGETYHYWLRKAGTTDT</sequence>
<organism evidence="3 4">
    <name type="scientific">Halomonas huangheensis</name>
    <dbReference type="NCBI Taxonomy" id="1178482"/>
    <lineage>
        <taxon>Bacteria</taxon>
        <taxon>Pseudomonadati</taxon>
        <taxon>Pseudomonadota</taxon>
        <taxon>Gammaproteobacteria</taxon>
        <taxon>Oceanospirillales</taxon>
        <taxon>Halomonadaceae</taxon>
        <taxon>Halomonas</taxon>
    </lineage>
</organism>
<dbReference type="PANTHER" id="PTHR33279:SF2">
    <property type="entry name" value="SULFUR CARRIER PROTEIN TUSA"/>
    <property type="match status" value="1"/>
</dbReference>
<keyword evidence="4" id="KW-1185">Reference proteome</keyword>
<dbReference type="Gene3D" id="3.30.110.40">
    <property type="entry name" value="TusA-like domain"/>
    <property type="match status" value="1"/>
</dbReference>
<accession>W1N395</accession>
<evidence type="ECO:0000256" key="1">
    <source>
        <dbReference type="ARBA" id="ARBA00008984"/>
    </source>
</evidence>
<comment type="similarity">
    <text evidence="1">Belongs to the sulfur carrier protein TusA family.</text>
</comment>
<dbReference type="PANTHER" id="PTHR33279">
    <property type="entry name" value="SULFUR CARRIER PROTEIN YEDF-RELATED"/>
    <property type="match status" value="1"/>
</dbReference>
<dbReference type="PATRIC" id="fig|1178482.3.peg.3046"/>
<dbReference type="AlphaFoldDB" id="W1N395"/>
<dbReference type="CDD" id="cd00291">
    <property type="entry name" value="SirA_YedF_YeeD"/>
    <property type="match status" value="1"/>
</dbReference>
<dbReference type="STRING" id="1178482.AR456_03690"/>
<dbReference type="Proteomes" id="UP000019113">
    <property type="component" value="Unassembled WGS sequence"/>
</dbReference>
<gene>
    <name evidence="3" type="ORF">BJB45_02185</name>
</gene>